<dbReference type="OrthoDB" id="4552311at2"/>
<dbReference type="AlphaFoldDB" id="A0A5C6E8R8"/>
<dbReference type="RefSeq" id="WP_146462592.1">
    <property type="nucleotide sequence ID" value="NZ_SJPW01000017.1"/>
</dbReference>
<comment type="caution">
    <text evidence="1">The sequence shown here is derived from an EMBL/GenBank/DDBJ whole genome shotgun (WGS) entry which is preliminary data.</text>
</comment>
<proteinExistence type="predicted"/>
<accession>A0A5C6E8R8</accession>
<dbReference type="Proteomes" id="UP000318288">
    <property type="component" value="Unassembled WGS sequence"/>
</dbReference>
<evidence type="ECO:0000313" key="2">
    <source>
        <dbReference type="Proteomes" id="UP000318288"/>
    </source>
</evidence>
<dbReference type="EMBL" id="SJPW01000017">
    <property type="protein sequence ID" value="TWU43629.1"/>
    <property type="molecule type" value="Genomic_DNA"/>
</dbReference>
<sequence>MDQELPVCTVHRNAQSYADLVMRSMTYDCDRLTVYLQGRDFGFVRVAFDNPRGFRLLDEGDLCSFWEKYHTGNGWLYEVQSGGWLDLESTRADFLTPHMYPNGLVEYLLVCDKCISVLTSQKPDIIELGKPPGDAETAQPNAG</sequence>
<gene>
    <name evidence="1" type="ORF">Poly51_62840</name>
</gene>
<keyword evidence="2" id="KW-1185">Reference proteome</keyword>
<protein>
    <submittedName>
        <fullName evidence="1">Uncharacterized protein</fullName>
    </submittedName>
</protein>
<name>A0A5C6E8R8_9BACT</name>
<organism evidence="1 2">
    <name type="scientific">Rubripirellula tenax</name>
    <dbReference type="NCBI Taxonomy" id="2528015"/>
    <lineage>
        <taxon>Bacteria</taxon>
        <taxon>Pseudomonadati</taxon>
        <taxon>Planctomycetota</taxon>
        <taxon>Planctomycetia</taxon>
        <taxon>Pirellulales</taxon>
        <taxon>Pirellulaceae</taxon>
        <taxon>Rubripirellula</taxon>
    </lineage>
</organism>
<evidence type="ECO:0000313" key="1">
    <source>
        <dbReference type="EMBL" id="TWU43629.1"/>
    </source>
</evidence>
<reference evidence="1 2" key="1">
    <citation type="submission" date="2019-02" db="EMBL/GenBank/DDBJ databases">
        <title>Deep-cultivation of Planctomycetes and their phenomic and genomic characterization uncovers novel biology.</title>
        <authorList>
            <person name="Wiegand S."/>
            <person name="Jogler M."/>
            <person name="Boedeker C."/>
            <person name="Pinto D."/>
            <person name="Vollmers J."/>
            <person name="Rivas-Marin E."/>
            <person name="Kohn T."/>
            <person name="Peeters S.H."/>
            <person name="Heuer A."/>
            <person name="Rast P."/>
            <person name="Oberbeckmann S."/>
            <person name="Bunk B."/>
            <person name="Jeske O."/>
            <person name="Meyerdierks A."/>
            <person name="Storesund J.E."/>
            <person name="Kallscheuer N."/>
            <person name="Luecker S."/>
            <person name="Lage O.M."/>
            <person name="Pohl T."/>
            <person name="Merkel B.J."/>
            <person name="Hornburger P."/>
            <person name="Mueller R.-W."/>
            <person name="Bruemmer F."/>
            <person name="Labrenz M."/>
            <person name="Spormann A.M."/>
            <person name="Op Den Camp H."/>
            <person name="Overmann J."/>
            <person name="Amann R."/>
            <person name="Jetten M.S.M."/>
            <person name="Mascher T."/>
            <person name="Medema M.H."/>
            <person name="Devos D.P."/>
            <person name="Kaster A.-K."/>
            <person name="Ovreas L."/>
            <person name="Rohde M."/>
            <person name="Galperin M.Y."/>
            <person name="Jogler C."/>
        </authorList>
    </citation>
    <scope>NUCLEOTIDE SEQUENCE [LARGE SCALE GENOMIC DNA]</scope>
    <source>
        <strain evidence="1 2">Poly51</strain>
    </source>
</reference>